<feature type="transmembrane region" description="Helical" evidence="13">
    <location>
        <begin position="12"/>
        <end position="32"/>
    </location>
</feature>
<dbReference type="PROSITE" id="PS51257">
    <property type="entry name" value="PROKAR_LIPOPROTEIN"/>
    <property type="match status" value="1"/>
</dbReference>
<dbReference type="Proteomes" id="UP000078354">
    <property type="component" value="Chromosome"/>
</dbReference>
<evidence type="ECO:0000256" key="5">
    <source>
        <dbReference type="ARBA" id="ARBA00022617"/>
    </source>
</evidence>
<evidence type="ECO:0000256" key="7">
    <source>
        <dbReference type="ARBA" id="ARBA00022723"/>
    </source>
</evidence>
<evidence type="ECO:0000256" key="8">
    <source>
        <dbReference type="ARBA" id="ARBA00022982"/>
    </source>
</evidence>
<dbReference type="PANTHER" id="PTHR30529">
    <property type="entry name" value="CYTOCHROME B561"/>
    <property type="match status" value="1"/>
</dbReference>
<protein>
    <submittedName>
        <fullName evidence="15">Cytochrome B</fullName>
    </submittedName>
</protein>
<dbReference type="GO" id="GO:0020037">
    <property type="term" value="F:heme binding"/>
    <property type="evidence" value="ECO:0007669"/>
    <property type="project" value="TreeGrafter"/>
</dbReference>
<dbReference type="RefSeq" id="WP_064677527.1">
    <property type="nucleotide sequence ID" value="NZ_CP014870.1"/>
</dbReference>
<dbReference type="KEGG" id="psil:PMA3_13000"/>
<keyword evidence="11 13" id="KW-0472">Membrane</keyword>
<evidence type="ECO:0000259" key="14">
    <source>
        <dbReference type="Pfam" id="PF01292"/>
    </source>
</evidence>
<evidence type="ECO:0000313" key="15">
    <source>
        <dbReference type="EMBL" id="ANJ56009.1"/>
    </source>
</evidence>
<evidence type="ECO:0000256" key="13">
    <source>
        <dbReference type="SAM" id="Phobius"/>
    </source>
</evidence>
<keyword evidence="6 13" id="KW-0812">Transmembrane</keyword>
<feature type="transmembrane region" description="Helical" evidence="13">
    <location>
        <begin position="148"/>
        <end position="168"/>
    </location>
</feature>
<comment type="subcellular location">
    <subcellularLocation>
        <location evidence="2">Cell membrane</location>
        <topology evidence="2">Multi-pass membrane protein</topology>
    </subcellularLocation>
</comment>
<dbReference type="EMBL" id="CP014870">
    <property type="protein sequence ID" value="ANJ56009.1"/>
    <property type="molecule type" value="Genomic_DNA"/>
</dbReference>
<dbReference type="GO" id="GO:0046872">
    <property type="term" value="F:metal ion binding"/>
    <property type="evidence" value="ECO:0007669"/>
    <property type="project" value="UniProtKB-KW"/>
</dbReference>
<reference evidence="15 16" key="1">
    <citation type="journal article" date="2018" name="Syst. Appl. Microbiol.">
        <title>Pseudomonas silesiensis sp. nov. strain A3T isolated from a biological pesticide sewage treatment plant and analysis of the complete genome sequence.</title>
        <authorList>
            <person name="Kaminski M.A."/>
            <person name="Furmanczyk E.M."/>
            <person name="Sobczak A."/>
            <person name="Dziembowski A."/>
            <person name="Lipinski L."/>
        </authorList>
    </citation>
    <scope>NUCLEOTIDE SEQUENCE [LARGE SCALE GENOMIC DNA]</scope>
    <source>
        <strain evidence="15 16">A3</strain>
    </source>
</reference>
<dbReference type="PANTHER" id="PTHR30529:SF3">
    <property type="entry name" value="CYTOCHROME B561 HOMOLOG 1"/>
    <property type="match status" value="1"/>
</dbReference>
<proteinExistence type="inferred from homology"/>
<keyword evidence="4" id="KW-1003">Cell membrane</keyword>
<evidence type="ECO:0000256" key="1">
    <source>
        <dbReference type="ARBA" id="ARBA00001970"/>
    </source>
</evidence>
<dbReference type="InterPro" id="IPR052168">
    <property type="entry name" value="Cytochrome_b561_oxidase"/>
</dbReference>
<keyword evidence="16" id="KW-1185">Reference proteome</keyword>
<feature type="transmembrane region" description="Helical" evidence="13">
    <location>
        <begin position="44"/>
        <end position="67"/>
    </location>
</feature>
<keyword evidence="7" id="KW-0479">Metal-binding</keyword>
<keyword evidence="10" id="KW-0408">Iron</keyword>
<keyword evidence="5" id="KW-0349">Heme</keyword>
<dbReference type="GO" id="GO:0005886">
    <property type="term" value="C:plasma membrane"/>
    <property type="evidence" value="ECO:0007669"/>
    <property type="project" value="UniProtKB-SubCell"/>
</dbReference>
<dbReference type="GO" id="GO:0009055">
    <property type="term" value="F:electron transfer activity"/>
    <property type="evidence" value="ECO:0007669"/>
    <property type="project" value="InterPro"/>
</dbReference>
<dbReference type="GO" id="GO:0022904">
    <property type="term" value="P:respiratory electron transport chain"/>
    <property type="evidence" value="ECO:0007669"/>
    <property type="project" value="InterPro"/>
</dbReference>
<evidence type="ECO:0000313" key="16">
    <source>
        <dbReference type="Proteomes" id="UP000078354"/>
    </source>
</evidence>
<sequence>MTRNSTTQRYGTLSITLHWLMLALFVGLYACIEIKGLLPKGHALRGLFLGLHGLFGLSIFGLVWVRLLGRLTPRPPITPALPSWQTGIAHMMHLALYGLMIATPLLAWLMLSAAGKPVAYFGFFLPSPLAVDPALAKQFKYWHELLGSTGYWLIGAHAAAGLFHHYWVRDNTLIRMLPGRSGNAVNPRQR</sequence>
<evidence type="ECO:0000256" key="4">
    <source>
        <dbReference type="ARBA" id="ARBA00022475"/>
    </source>
</evidence>
<evidence type="ECO:0000256" key="11">
    <source>
        <dbReference type="ARBA" id="ARBA00023136"/>
    </source>
</evidence>
<dbReference type="OrthoDB" id="8589936at2"/>
<dbReference type="SUPFAM" id="SSF81342">
    <property type="entry name" value="Transmembrane di-heme cytochromes"/>
    <property type="match status" value="1"/>
</dbReference>
<keyword evidence="3" id="KW-0813">Transport</keyword>
<feature type="domain" description="Cytochrome b561 bacterial/Ni-hydrogenase" evidence="14">
    <location>
        <begin position="9"/>
        <end position="179"/>
    </location>
</feature>
<feature type="transmembrane region" description="Helical" evidence="13">
    <location>
        <begin position="87"/>
        <end position="111"/>
    </location>
</feature>
<evidence type="ECO:0000256" key="6">
    <source>
        <dbReference type="ARBA" id="ARBA00022692"/>
    </source>
</evidence>
<name>A0A191YTB8_9PSED</name>
<accession>A0A191YTB8</accession>
<dbReference type="AlphaFoldDB" id="A0A191YTB8"/>
<comment type="cofactor">
    <cofactor evidence="1">
        <name>heme b</name>
        <dbReference type="ChEBI" id="CHEBI:60344"/>
    </cofactor>
</comment>
<evidence type="ECO:0000256" key="10">
    <source>
        <dbReference type="ARBA" id="ARBA00023004"/>
    </source>
</evidence>
<dbReference type="InterPro" id="IPR016174">
    <property type="entry name" value="Di-haem_cyt_TM"/>
</dbReference>
<dbReference type="Pfam" id="PF01292">
    <property type="entry name" value="Ni_hydr_CYTB"/>
    <property type="match status" value="1"/>
</dbReference>
<evidence type="ECO:0000256" key="12">
    <source>
        <dbReference type="ARBA" id="ARBA00037975"/>
    </source>
</evidence>
<comment type="similarity">
    <text evidence="12">Belongs to the cytochrome b561 family.</text>
</comment>
<gene>
    <name evidence="15" type="ORF">PMA3_13000</name>
</gene>
<evidence type="ECO:0000256" key="2">
    <source>
        <dbReference type="ARBA" id="ARBA00004651"/>
    </source>
</evidence>
<keyword evidence="8" id="KW-0249">Electron transport</keyword>
<evidence type="ECO:0000256" key="3">
    <source>
        <dbReference type="ARBA" id="ARBA00022448"/>
    </source>
</evidence>
<dbReference type="STRING" id="1853130.PMA3_13000"/>
<dbReference type="InterPro" id="IPR011577">
    <property type="entry name" value="Cyt_b561_bac/Ni-Hgenase"/>
</dbReference>
<keyword evidence="9 13" id="KW-1133">Transmembrane helix</keyword>
<evidence type="ECO:0000256" key="9">
    <source>
        <dbReference type="ARBA" id="ARBA00022989"/>
    </source>
</evidence>
<organism evidence="15 16">
    <name type="scientific">Pseudomonas silesiensis</name>
    <dbReference type="NCBI Taxonomy" id="1853130"/>
    <lineage>
        <taxon>Bacteria</taxon>
        <taxon>Pseudomonadati</taxon>
        <taxon>Pseudomonadota</taxon>
        <taxon>Gammaproteobacteria</taxon>
        <taxon>Pseudomonadales</taxon>
        <taxon>Pseudomonadaceae</taxon>
        <taxon>Pseudomonas</taxon>
    </lineage>
</organism>